<evidence type="ECO:0008006" key="4">
    <source>
        <dbReference type="Google" id="ProtNLM"/>
    </source>
</evidence>
<proteinExistence type="predicted"/>
<organism evidence="2 3">
    <name type="scientific">Acrocarpospora corrugata</name>
    <dbReference type="NCBI Taxonomy" id="35763"/>
    <lineage>
        <taxon>Bacteria</taxon>
        <taxon>Bacillati</taxon>
        <taxon>Actinomycetota</taxon>
        <taxon>Actinomycetes</taxon>
        <taxon>Streptosporangiales</taxon>
        <taxon>Streptosporangiaceae</taxon>
        <taxon>Acrocarpospora</taxon>
    </lineage>
</organism>
<dbReference type="EMBL" id="BLAD01000045">
    <property type="protein sequence ID" value="GES00611.1"/>
    <property type="molecule type" value="Genomic_DNA"/>
</dbReference>
<keyword evidence="3" id="KW-1185">Reference proteome</keyword>
<comment type="caution">
    <text evidence="2">The sequence shown here is derived from an EMBL/GenBank/DDBJ whole genome shotgun (WGS) entry which is preliminary data.</text>
</comment>
<gene>
    <name evidence="2" type="ORF">Acor_26750</name>
</gene>
<name>A0A5M3W0H6_9ACTN</name>
<evidence type="ECO:0000313" key="3">
    <source>
        <dbReference type="Proteomes" id="UP000334990"/>
    </source>
</evidence>
<reference evidence="2 3" key="1">
    <citation type="submission" date="2019-10" db="EMBL/GenBank/DDBJ databases">
        <title>Whole genome shotgun sequence of Acrocarpospora corrugata NBRC 13972.</title>
        <authorList>
            <person name="Ichikawa N."/>
            <person name="Kimura A."/>
            <person name="Kitahashi Y."/>
            <person name="Komaki H."/>
            <person name="Oguchi A."/>
        </authorList>
    </citation>
    <scope>NUCLEOTIDE SEQUENCE [LARGE SCALE GENOMIC DNA]</scope>
    <source>
        <strain evidence="2 3">NBRC 13972</strain>
    </source>
</reference>
<dbReference type="Proteomes" id="UP000334990">
    <property type="component" value="Unassembled WGS sequence"/>
</dbReference>
<dbReference type="AlphaFoldDB" id="A0A5M3W0H6"/>
<evidence type="ECO:0000256" key="1">
    <source>
        <dbReference type="SAM" id="SignalP"/>
    </source>
</evidence>
<evidence type="ECO:0000313" key="2">
    <source>
        <dbReference type="EMBL" id="GES00611.1"/>
    </source>
</evidence>
<protein>
    <recommendedName>
        <fullName evidence="4">Lipoprotein</fullName>
    </recommendedName>
</protein>
<keyword evidence="1" id="KW-0732">Signal</keyword>
<feature type="chain" id="PRO_5024303140" description="Lipoprotein" evidence="1">
    <location>
        <begin position="34"/>
        <end position="281"/>
    </location>
</feature>
<sequence>MNTSTRLIRSATASLMIALVTGFVTVTAGPSSADVPGRVIVADSSENDSRDKGVEVACPSGKRVIGTGADISGGVGGSVIIDQVIPTVDTVSAYGVETPDGTEAPWTIRVWAVCASPHGTTYTRSQSTTSHPNPKFLALSCHPGDWLLGSGYQLEGARGNVSVTELVPTLTGVSVDTKENHRGYAADYYLRVFAICAEDAPAGLQVVSEESEESSEDKGSVAFCPSGKQALSAGFSIPGAAGETVLTNFIPANETAMAYANELSVTGRDWSVITYATCATE</sequence>
<accession>A0A5M3W0H6</accession>
<feature type="signal peptide" evidence="1">
    <location>
        <begin position="1"/>
        <end position="33"/>
    </location>
</feature>